<comment type="similarity">
    <text evidence="7">Belongs to the PurK/PurT family.</text>
</comment>
<feature type="binding site" evidence="7">
    <location>
        <position position="277"/>
    </location>
    <ligand>
        <name>Mg(2+)</name>
        <dbReference type="ChEBI" id="CHEBI:18420"/>
    </ligand>
</feature>
<feature type="binding site" evidence="7">
    <location>
        <position position="354"/>
    </location>
    <ligand>
        <name>N(1)-(5-phospho-beta-D-ribosyl)glycinamide</name>
        <dbReference type="ChEBI" id="CHEBI:143788"/>
    </ligand>
</feature>
<comment type="catalytic activity">
    <reaction evidence="7">
        <text>N(1)-(5-phospho-beta-D-ribosyl)glycinamide + formate + ATP = N(2)-formyl-N(1)-(5-phospho-beta-D-ribosyl)glycinamide + ADP + phosphate + H(+)</text>
        <dbReference type="Rhea" id="RHEA:24829"/>
        <dbReference type="ChEBI" id="CHEBI:15378"/>
        <dbReference type="ChEBI" id="CHEBI:15740"/>
        <dbReference type="ChEBI" id="CHEBI:30616"/>
        <dbReference type="ChEBI" id="CHEBI:43474"/>
        <dbReference type="ChEBI" id="CHEBI:143788"/>
        <dbReference type="ChEBI" id="CHEBI:147286"/>
        <dbReference type="ChEBI" id="CHEBI:456216"/>
        <dbReference type="EC" id="6.3.1.21"/>
    </reaction>
</comment>
<accession>A0AB39BTM9</accession>
<dbReference type="GO" id="GO:0006189">
    <property type="term" value="P:'de novo' IMP biosynthetic process"/>
    <property type="evidence" value="ECO:0007669"/>
    <property type="project" value="UniProtKB-UniRule"/>
</dbReference>
<dbReference type="GO" id="GO:0043815">
    <property type="term" value="F:phosphoribosylglycinamide formyltransferase 2 activity"/>
    <property type="evidence" value="ECO:0007669"/>
    <property type="project" value="UniProtKB-UniRule"/>
</dbReference>
<keyword evidence="2 7" id="KW-0479">Metal-binding</keyword>
<keyword evidence="4 7" id="KW-0658">Purine biosynthesis</keyword>
<comment type="pathway">
    <text evidence="7">Purine metabolism; IMP biosynthesis via de novo pathway; N(2)-formyl-N(1)-(5-phospho-D-ribosyl)glycinamide from N(1)-(5-phospho-D-ribosyl)glycinamide (formate route): step 1/1.</text>
</comment>
<dbReference type="SUPFAM" id="SSF52440">
    <property type="entry name" value="PreATP-grasp domain"/>
    <property type="match status" value="1"/>
</dbReference>
<evidence type="ECO:0000256" key="2">
    <source>
        <dbReference type="ARBA" id="ARBA00022723"/>
    </source>
</evidence>
<evidence type="ECO:0000256" key="6">
    <source>
        <dbReference type="ARBA" id="ARBA00022842"/>
    </source>
</evidence>
<dbReference type="Pfam" id="PF02222">
    <property type="entry name" value="ATP-grasp"/>
    <property type="match status" value="1"/>
</dbReference>
<reference evidence="9" key="1">
    <citation type="submission" date="2024-07" db="EMBL/GenBank/DDBJ databases">
        <title>Identification and characteristics of an arsenic-resistant bacterial isolate, which belongs to a novel species.</title>
        <authorList>
            <person name="Juszczyk A."/>
            <person name="Kowalczyk A."/>
            <person name="Was K."/>
            <person name="Kosowicz W."/>
            <person name="Budzyn A."/>
            <person name="Latowski D."/>
        </authorList>
    </citation>
    <scope>NUCLEOTIDE SEQUENCE</scope>
    <source>
        <strain evidence="9">As8PL</strain>
    </source>
</reference>
<dbReference type="InterPro" id="IPR005862">
    <property type="entry name" value="PurT"/>
</dbReference>
<feature type="binding site" evidence="7">
    <location>
        <begin position="158"/>
        <end position="163"/>
    </location>
    <ligand>
        <name>ATP</name>
        <dbReference type="ChEBI" id="CHEBI:30616"/>
    </ligand>
</feature>
<dbReference type="Gene3D" id="3.30.1490.20">
    <property type="entry name" value="ATP-grasp fold, A domain"/>
    <property type="match status" value="1"/>
</dbReference>
<feature type="binding site" evidence="7">
    <location>
        <position position="112"/>
    </location>
    <ligand>
        <name>ATP</name>
        <dbReference type="ChEBI" id="CHEBI:30616"/>
    </ligand>
</feature>
<protein>
    <recommendedName>
        <fullName evidence="7">Formate-dependent phosphoribosylglycinamide formyltransferase</fullName>
        <ecNumber evidence="7">6.3.1.21</ecNumber>
    </recommendedName>
    <alternativeName>
        <fullName evidence="7">5'-phosphoribosylglycinamide transformylase 2</fullName>
    </alternativeName>
    <alternativeName>
        <fullName evidence="7">Formate-dependent GAR transformylase</fullName>
    </alternativeName>
    <alternativeName>
        <fullName evidence="7">GAR transformylase 2</fullName>
        <shortName evidence="7">GART 2</shortName>
    </alternativeName>
    <alternativeName>
        <fullName evidence="7">Non-folate glycinamide ribonucleotide transformylase</fullName>
    </alternativeName>
    <alternativeName>
        <fullName evidence="7">Phosphoribosylglycinamide formyltransferase 2</fullName>
    </alternativeName>
</protein>
<evidence type="ECO:0000256" key="1">
    <source>
        <dbReference type="ARBA" id="ARBA00022598"/>
    </source>
</evidence>
<keyword evidence="6 7" id="KW-0460">Magnesium</keyword>
<keyword evidence="9" id="KW-0808">Transferase</keyword>
<feature type="binding site" evidence="7">
    <location>
        <begin position="193"/>
        <end position="196"/>
    </location>
    <ligand>
        <name>ATP</name>
        <dbReference type="ChEBI" id="CHEBI:30616"/>
    </ligand>
</feature>
<gene>
    <name evidence="7 9" type="primary">purT</name>
    <name evidence="9" type="ORF">AB3N04_01305</name>
</gene>
<keyword evidence="1 7" id="KW-0436">Ligase</keyword>
<dbReference type="EC" id="6.3.1.21" evidence="7"/>
<dbReference type="FunFam" id="3.40.50.20:FF:000007">
    <property type="entry name" value="Formate-dependent phosphoribosylglycinamide formyltransferase"/>
    <property type="match status" value="1"/>
</dbReference>
<keyword evidence="3 7" id="KW-0547">Nucleotide-binding</keyword>
<dbReference type="SUPFAM" id="SSF51246">
    <property type="entry name" value="Rudiment single hybrid motif"/>
    <property type="match status" value="1"/>
</dbReference>
<feature type="binding site" evidence="7">
    <location>
        <position position="284"/>
    </location>
    <ligand>
        <name>N(1)-(5-phospho-beta-D-ribosyl)glycinamide</name>
        <dbReference type="ChEBI" id="CHEBI:143788"/>
    </ligand>
</feature>
<evidence type="ECO:0000256" key="3">
    <source>
        <dbReference type="ARBA" id="ARBA00022741"/>
    </source>
</evidence>
<feature type="binding site" evidence="7">
    <location>
        <position position="153"/>
    </location>
    <ligand>
        <name>ATP</name>
        <dbReference type="ChEBI" id="CHEBI:30616"/>
    </ligand>
</feature>
<evidence type="ECO:0000256" key="7">
    <source>
        <dbReference type="HAMAP-Rule" id="MF_01643"/>
    </source>
</evidence>
<feature type="binding site" evidence="7">
    <location>
        <position position="80"/>
    </location>
    <ligand>
        <name>N(1)-(5-phospho-beta-D-ribosyl)glycinamide</name>
        <dbReference type="ChEBI" id="CHEBI:143788"/>
    </ligand>
</feature>
<dbReference type="AlphaFoldDB" id="A0AB39BTM9"/>
<comment type="function">
    <text evidence="7">Involved in the de novo purine biosynthesis. Catalyzes the transfer of formate to 5-phospho-ribosyl-glycinamide (GAR), producing 5-phospho-ribosyl-N-formylglycinamide (FGAR). Formate is provided by PurU via hydrolysis of 10-formyl-tetrahydrofolate.</text>
</comment>
<dbReference type="InterPro" id="IPR013815">
    <property type="entry name" value="ATP_grasp_subdomain_1"/>
</dbReference>
<dbReference type="InterPro" id="IPR016185">
    <property type="entry name" value="PreATP-grasp_dom_sf"/>
</dbReference>
<dbReference type="GO" id="GO:0005524">
    <property type="term" value="F:ATP binding"/>
    <property type="evidence" value="ECO:0007669"/>
    <property type="project" value="UniProtKB-UniRule"/>
</dbReference>
<dbReference type="InterPro" id="IPR011054">
    <property type="entry name" value="Rudment_hybrid_motif"/>
</dbReference>
<dbReference type="GO" id="GO:0000287">
    <property type="term" value="F:magnesium ion binding"/>
    <property type="evidence" value="ECO:0007669"/>
    <property type="project" value="UniProtKB-UniRule"/>
</dbReference>
<feature type="binding site" evidence="7">
    <location>
        <begin position="361"/>
        <end position="362"/>
    </location>
    <ligand>
        <name>N(1)-(5-phospho-beta-D-ribosyl)glycinamide</name>
        <dbReference type="ChEBI" id="CHEBI:143788"/>
    </ligand>
</feature>
<dbReference type="InterPro" id="IPR003135">
    <property type="entry name" value="ATP-grasp_carboxylate-amine"/>
</dbReference>
<evidence type="ECO:0000313" key="9">
    <source>
        <dbReference type="EMBL" id="XDI36972.1"/>
    </source>
</evidence>
<dbReference type="PANTHER" id="PTHR43055">
    <property type="entry name" value="FORMATE-DEPENDENT PHOSPHORIBOSYLGLYCINAMIDE FORMYLTRANSFERASE"/>
    <property type="match status" value="1"/>
</dbReference>
<dbReference type="NCBIfam" id="NF006766">
    <property type="entry name" value="PRK09288.1"/>
    <property type="match status" value="1"/>
</dbReference>
<evidence type="ECO:0000256" key="5">
    <source>
        <dbReference type="ARBA" id="ARBA00022840"/>
    </source>
</evidence>
<proteinExistence type="inferred from homology"/>
<organism evidence="9">
    <name type="scientific">Alkalihalophilus sp. As8PL</name>
    <dbReference type="NCBI Taxonomy" id="3237103"/>
    <lineage>
        <taxon>Bacteria</taxon>
        <taxon>Bacillati</taxon>
        <taxon>Bacillota</taxon>
        <taxon>Bacilli</taxon>
        <taxon>Bacillales</taxon>
        <taxon>Bacillaceae</taxon>
        <taxon>Alkalihalophilus</taxon>
    </lineage>
</organism>
<feature type="binding site" evidence="7">
    <location>
        <position position="265"/>
    </location>
    <ligand>
        <name>Mg(2+)</name>
        <dbReference type="ChEBI" id="CHEBI:18420"/>
    </ligand>
</feature>
<feature type="binding site" evidence="7">
    <location>
        <begin position="20"/>
        <end position="21"/>
    </location>
    <ligand>
        <name>N(1)-(5-phospho-beta-D-ribosyl)glycinamide</name>
        <dbReference type="ChEBI" id="CHEBI:143788"/>
    </ligand>
</feature>
<dbReference type="Pfam" id="PF21244">
    <property type="entry name" value="PurT_C"/>
    <property type="match status" value="1"/>
</dbReference>
<dbReference type="SUPFAM" id="SSF56059">
    <property type="entry name" value="Glutathione synthetase ATP-binding domain-like"/>
    <property type="match status" value="1"/>
</dbReference>
<comment type="subunit">
    <text evidence="7">Homodimer.</text>
</comment>
<dbReference type="Gene3D" id="3.30.470.20">
    <property type="entry name" value="ATP-grasp fold, B domain"/>
    <property type="match status" value="1"/>
</dbReference>
<dbReference type="Pfam" id="PF22660">
    <property type="entry name" value="RS_preATP-grasp-like"/>
    <property type="match status" value="1"/>
</dbReference>
<feature type="domain" description="ATP-grasp" evidence="8">
    <location>
        <begin position="117"/>
        <end position="306"/>
    </location>
</feature>
<dbReference type="InterPro" id="IPR048740">
    <property type="entry name" value="PurT_C"/>
</dbReference>
<keyword evidence="5 7" id="KW-0067">ATP-binding</keyword>
<name>A0AB39BTM9_9BACI</name>
<dbReference type="PANTHER" id="PTHR43055:SF1">
    <property type="entry name" value="FORMATE-DEPENDENT PHOSPHORIBOSYLGLYCINAMIDE FORMYLTRANSFERASE"/>
    <property type="match status" value="1"/>
</dbReference>
<dbReference type="InterPro" id="IPR011761">
    <property type="entry name" value="ATP-grasp"/>
</dbReference>
<dbReference type="RefSeq" id="WP_368504352.1">
    <property type="nucleotide sequence ID" value="NZ_CP162551.1"/>
</dbReference>
<dbReference type="HAMAP" id="MF_01643">
    <property type="entry name" value="PurT"/>
    <property type="match status" value="1"/>
</dbReference>
<dbReference type="GO" id="GO:0004644">
    <property type="term" value="F:phosphoribosylglycinamide formyltransferase activity"/>
    <property type="evidence" value="ECO:0007669"/>
    <property type="project" value="UniProtKB-UniRule"/>
</dbReference>
<dbReference type="EMBL" id="CP162551">
    <property type="protein sequence ID" value="XDI36972.1"/>
    <property type="molecule type" value="Genomic_DNA"/>
</dbReference>
<feature type="binding site" evidence="7">
    <location>
        <position position="201"/>
    </location>
    <ligand>
        <name>ATP</name>
        <dbReference type="ChEBI" id="CHEBI:30616"/>
    </ligand>
</feature>
<sequence length="399" mass="44097">MYGVPISENAKKMMFLGSGELGKEMVIEAQRLGVETIAVDRYEGAPAMQVAHRSHVIDMLDQEELRRVIELEQPDLIVPEVEAIHTQTLVDLEQEGYHVVPKASATKLTMDREGIRRLAREELNVPTANYEFANSFEELQEAVRIIGTPCVIKPLMSSSGKGQSLCRSFDDVESSWKEAIEGGRGKSIRVIVEEFIEFDSEITLLTVRSVSGTAYCAPIGHVQKGGDYIQSWQPHAMSEEQIIESERIAKVITDELGGYGLFGVELFLTKDKVYFSEVSPRPHDTGLVTLVTQNLSEFALHVRAILGFPITEIDLHSKGASHAIKATEASETYQLKGMESALALPNTQLRIFGKPNAVVGRRLAVSLSTGVTVDDACKKSKEAAEKVEILYQKNAMTLF</sequence>
<dbReference type="Gene3D" id="3.40.50.20">
    <property type="match status" value="1"/>
</dbReference>
<dbReference type="NCBIfam" id="TIGR01142">
    <property type="entry name" value="purT"/>
    <property type="match status" value="1"/>
</dbReference>
<dbReference type="InterPro" id="IPR054350">
    <property type="entry name" value="PurT/PurK_preATP-grasp"/>
</dbReference>
<evidence type="ECO:0000256" key="4">
    <source>
        <dbReference type="ARBA" id="ARBA00022755"/>
    </source>
</evidence>
<dbReference type="GO" id="GO:0005829">
    <property type="term" value="C:cytosol"/>
    <property type="evidence" value="ECO:0007669"/>
    <property type="project" value="TreeGrafter"/>
</dbReference>
<dbReference type="PROSITE" id="PS50975">
    <property type="entry name" value="ATP_GRASP"/>
    <property type="match status" value="1"/>
</dbReference>
<evidence type="ECO:0000259" key="8">
    <source>
        <dbReference type="PROSITE" id="PS50975"/>
    </source>
</evidence>